<evidence type="ECO:0000313" key="12">
    <source>
        <dbReference type="Proteomes" id="UP000789508"/>
    </source>
</evidence>
<dbReference type="AlphaFoldDB" id="A0A9N9BC47"/>
<comment type="subunit">
    <text evidence="8">Component of the translation initiation factor 2B (eIF2B) complex which is a heterodecamer of two sets of five different subunits: alpha, beta, gamma, delta and epsilon. Subunits alpha, beta and delta comprise a regulatory subcomplex and subunits epsilon and gamma comprise a catalytic subcomplex. Within the complex, the hexameric regulatory complex resides at the center, with the two heterodimeric catalytic subcomplexes bound on opposite sides.</text>
</comment>
<dbReference type="PANTHER" id="PTHR45860">
    <property type="entry name" value="TRANSLATION INITIATION FACTOR EIF-2B SUBUNIT ALPHA"/>
    <property type="match status" value="1"/>
</dbReference>
<protein>
    <recommendedName>
        <fullName evidence="6">Translation initiation factor eIF2B subunit alpha</fullName>
    </recommendedName>
    <alternativeName>
        <fullName evidence="7">eIF2B GDP-GTP exchange factor subunit alpha</fullName>
    </alternativeName>
</protein>
<dbReference type="GO" id="GO:0005085">
    <property type="term" value="F:guanyl-nucleotide exchange factor activity"/>
    <property type="evidence" value="ECO:0007669"/>
    <property type="project" value="TreeGrafter"/>
</dbReference>
<sequence length="915" mass="104112">MASHRPVDGRLSSGDKIIKDLLSAQKAPAIDCLVLSEASDGKSSSSGWPALNHEMGKKEVNIDWMLSCNDPSPLEFFRRIRPTHRSRAFEKYDKILDQAINCCKDPIKQSTLKKMKEVANCNSDWDVWLIEKRARKIRDEIYQANTEVHGELNTIVRKRVIEPNEESLRKRKKQLNEVPTQPLQQKDDDEDTERVEEGPYSYNYVTSSLTNESCSQQQTSNSSSLLPVLKKYCANETTSLYDPAHSFIVDLSPSSKIKGQFSNEKWVELVKRRPETVRKTYHHEIEPLVAHLFSQKMDLLQAREKWYELRNLVAPRYNNEFSYAENDWEKIKRWVERVTGQFLDAFESSRNPLQNDCHEREWTGDYIIPLIQGVLKLDGNLYVPWGEISVLATQRRRNNDKDILTEQVERSHQVDLLCNCEQYEIACALACGGPYTYNLTKLASDEFNLPRIMKDMLDDLELKFLYAGKNGLQPYIIGIQTYMTEVRVYLIEKCEIYFLHHLKSFNLPLTFSTYHYLKNALRVAWNIRGLVNSLVREFDVIEDDGFKTPPTPPIMETQGEITSISNGVDSEFDVVKCYRKFLRDNENMSMPIAAIESLIELIKQSKATTISEFMESLKNASQLLKSSTRNSISLSAGTDLFLRFVTRTSHDVTNLDACKEHLMNSGKVLVEKAAAVRQKIAELGVQFIKDDAVILIHAYSRVVMLLLQRAAKYNKRFKVYVTESRPTSLGVRSAKILRKAGIPATVILDTAVGYIIDKVDAVFVGAEGVVENGGLINAIGTYQVAIVAKAANKPFYAVIESYKFVRLFPLNQYDLPTHTPDLLTFPDFSASMQTDDSDSIPPTPIICRERHPQQNSDGSGYPDLDRAMNIESAQDFEAINPTVDYTPPQYITLLCTDLGVLTPSGVSDELIKLYL</sequence>
<comment type="subcellular location">
    <subcellularLocation>
        <location evidence="1">Cytoplasm</location>
        <location evidence="1">Cytosol</location>
    </subcellularLocation>
</comment>
<keyword evidence="4" id="KW-0396">Initiation factor</keyword>
<evidence type="ECO:0000256" key="7">
    <source>
        <dbReference type="ARBA" id="ARBA00044236"/>
    </source>
</evidence>
<dbReference type="Proteomes" id="UP000789508">
    <property type="component" value="Unassembled WGS sequence"/>
</dbReference>
<evidence type="ECO:0000256" key="6">
    <source>
        <dbReference type="ARBA" id="ARBA00044208"/>
    </source>
</evidence>
<comment type="caution">
    <text evidence="11">The sequence shown here is derived from an EMBL/GenBank/DDBJ whole genome shotgun (WGS) entry which is preliminary data.</text>
</comment>
<evidence type="ECO:0000256" key="3">
    <source>
        <dbReference type="ARBA" id="ARBA00022490"/>
    </source>
</evidence>
<evidence type="ECO:0000256" key="1">
    <source>
        <dbReference type="ARBA" id="ARBA00004514"/>
    </source>
</evidence>
<organism evidence="11 12">
    <name type="scientific">Ambispora leptoticha</name>
    <dbReference type="NCBI Taxonomy" id="144679"/>
    <lineage>
        <taxon>Eukaryota</taxon>
        <taxon>Fungi</taxon>
        <taxon>Fungi incertae sedis</taxon>
        <taxon>Mucoromycota</taxon>
        <taxon>Glomeromycotina</taxon>
        <taxon>Glomeromycetes</taxon>
        <taxon>Archaeosporales</taxon>
        <taxon>Ambisporaceae</taxon>
        <taxon>Ambispora</taxon>
    </lineage>
</organism>
<dbReference type="InterPro" id="IPR042529">
    <property type="entry name" value="IF_2B-like_C"/>
</dbReference>
<keyword evidence="5" id="KW-0648">Protein biosynthesis</keyword>
<dbReference type="InterPro" id="IPR042528">
    <property type="entry name" value="elF-2B_alpha_N"/>
</dbReference>
<dbReference type="EMBL" id="CAJVPS010002126">
    <property type="protein sequence ID" value="CAG8560730.1"/>
    <property type="molecule type" value="Genomic_DNA"/>
</dbReference>
<keyword evidence="12" id="KW-1185">Reference proteome</keyword>
<dbReference type="OrthoDB" id="10249309at2759"/>
<dbReference type="GO" id="GO:0005829">
    <property type="term" value="C:cytosol"/>
    <property type="evidence" value="ECO:0007669"/>
    <property type="project" value="UniProtKB-SubCell"/>
</dbReference>
<dbReference type="PANTHER" id="PTHR45860:SF1">
    <property type="entry name" value="TRANSLATION INITIATION FACTOR EIF-2B SUBUNIT ALPHA"/>
    <property type="match status" value="1"/>
</dbReference>
<dbReference type="Gene3D" id="3.40.50.10470">
    <property type="entry name" value="Translation initiation factor eif-2b, domain 2"/>
    <property type="match status" value="1"/>
</dbReference>
<dbReference type="SUPFAM" id="SSF100950">
    <property type="entry name" value="NagB/RpiA/CoA transferase-like"/>
    <property type="match status" value="1"/>
</dbReference>
<evidence type="ECO:0000256" key="10">
    <source>
        <dbReference type="SAM" id="MobiDB-lite"/>
    </source>
</evidence>
<dbReference type="GO" id="GO:0005851">
    <property type="term" value="C:eukaryotic translation initiation factor 2B complex"/>
    <property type="evidence" value="ECO:0007669"/>
    <property type="project" value="TreeGrafter"/>
</dbReference>
<dbReference type="InterPro" id="IPR037171">
    <property type="entry name" value="NagB/RpiA_transferase-like"/>
</dbReference>
<dbReference type="Pfam" id="PF01008">
    <property type="entry name" value="IF-2B"/>
    <property type="match status" value="1"/>
</dbReference>
<reference evidence="11" key="1">
    <citation type="submission" date="2021-06" db="EMBL/GenBank/DDBJ databases">
        <authorList>
            <person name="Kallberg Y."/>
            <person name="Tangrot J."/>
            <person name="Rosling A."/>
        </authorList>
    </citation>
    <scope>NUCLEOTIDE SEQUENCE</scope>
    <source>
        <strain evidence="11">FL130A</strain>
    </source>
</reference>
<accession>A0A9N9BC47</accession>
<dbReference type="InterPro" id="IPR000649">
    <property type="entry name" value="IF-2B-related"/>
</dbReference>
<name>A0A9N9BC47_9GLOM</name>
<evidence type="ECO:0000256" key="9">
    <source>
        <dbReference type="RuleBase" id="RU003814"/>
    </source>
</evidence>
<evidence type="ECO:0000256" key="2">
    <source>
        <dbReference type="ARBA" id="ARBA00007251"/>
    </source>
</evidence>
<evidence type="ECO:0000256" key="4">
    <source>
        <dbReference type="ARBA" id="ARBA00022540"/>
    </source>
</evidence>
<dbReference type="InterPro" id="IPR051501">
    <property type="entry name" value="eIF2B_alpha/beta/delta"/>
</dbReference>
<keyword evidence="3" id="KW-0963">Cytoplasm</keyword>
<feature type="region of interest" description="Disordered" evidence="10">
    <location>
        <begin position="166"/>
        <end position="195"/>
    </location>
</feature>
<dbReference type="GO" id="GO:0003743">
    <property type="term" value="F:translation initiation factor activity"/>
    <property type="evidence" value="ECO:0007669"/>
    <property type="project" value="UniProtKB-KW"/>
</dbReference>
<evidence type="ECO:0000256" key="5">
    <source>
        <dbReference type="ARBA" id="ARBA00022917"/>
    </source>
</evidence>
<evidence type="ECO:0000313" key="11">
    <source>
        <dbReference type="EMBL" id="CAG8560730.1"/>
    </source>
</evidence>
<evidence type="ECO:0000256" key="8">
    <source>
        <dbReference type="ARBA" id="ARBA00046432"/>
    </source>
</evidence>
<comment type="similarity">
    <text evidence="2 9">Belongs to the eIF-2B alpha/beta/delta subunits family.</text>
</comment>
<dbReference type="Gene3D" id="1.20.120.1070">
    <property type="entry name" value="Translation initiation factor eIF-2B, N-terminal domain"/>
    <property type="match status" value="1"/>
</dbReference>
<gene>
    <name evidence="11" type="ORF">ALEPTO_LOCUS6338</name>
</gene>
<proteinExistence type="inferred from homology"/>